<gene>
    <name evidence="1" type="ORF">A2876_02200</name>
</gene>
<evidence type="ECO:0000313" key="2">
    <source>
        <dbReference type="Proteomes" id="UP000178176"/>
    </source>
</evidence>
<sequence>MAITNDWSVDFVNKIISHVDGVLDYTGVTTGDPPQAGDYVYGVTSTALGKILGTVGQDITDTTSNGTIALTNVQNRFTHAETLETLDSIYFATVTNGGFVVGDTLTTTNGANFSVKAIEYHYTQALQTANSAGNVYGRQGQTTFADAEIIQKSGTQVAVVSGAEVPGDAWTGSVVNEASGGTISPPSSDISAIINFDGGTEAIPRFATIRSTDNFSAGKSAVVQRVYGVTLTGSLKLVDTDDTWANNDEIYVLKIPYDNLQSGVTFKIGDKLITRTSGGTNTHATGKIITVDTTNSKLTVQGLTAGQSLFDNDAIVIRTTSDTYAADINAPNAASDFLDKVADVNGSPIVEQLLSQGGIYNGGSLNIVRDSNALYTYLQDTFDELGALDDDVPMTAQVALQQFTLVNGWKIPDLSFRFIESGSIQDSGLDNIWTNYQTLGSVEGIGNTVYAATTPLPQFYIEQNGSVIDTFWLTGHIDALVKVKTNTDTSKTVSSTGALINSGTVTIFNRNYGDTYDHFETTTIAGVAPIPLATASDLNNTTGTSRLNYDAGGAYTSGEEIRTTNASKRGIITAVSGTSTGTLDYILLTPSTNFADNDHIVGQISTQVSSVNGSPSNLVAGYGSRIIVATVEGTFTYSDRTTNFIDGEQITGGTSSASGIFMADDGASVITVGNITQSTAFASGESVTGATSGATATFTATITVATQIQRDIQDGNGNQPYNAVVYLNRDNQADGDTLARMYEWVKYRTRSLERTGEPAYSLLGGKGSESGKQGRLYITQDTAFALVKASPLGTFAGGTFFGARGVFVEDMATADVRAFQLIDSNGTVRNPPNQQTLQVTGLVSGDRVAVFRTSGGNILTTEFKISNAINTTVNSSISTLIEVSQNTRTASPLPSDVPTSATLRVLSPADTGLYLSFAYSAVDRNSNRFTLTSGDIGDTTGGLNLSTGDNAFVVLIEQQATTTSVSNTIVYVSDIPILSRVRRKGILPFEVAGTFTSSGASVAAIRTFDSIVD</sequence>
<protein>
    <submittedName>
        <fullName evidence="1">Uncharacterized protein</fullName>
    </submittedName>
</protein>
<dbReference type="AlphaFoldDB" id="A0A1F4YF21"/>
<dbReference type="EMBL" id="MEXH01000016">
    <property type="protein sequence ID" value="OGC92366.1"/>
    <property type="molecule type" value="Genomic_DNA"/>
</dbReference>
<evidence type="ECO:0000313" key="1">
    <source>
        <dbReference type="EMBL" id="OGC92366.1"/>
    </source>
</evidence>
<dbReference type="Proteomes" id="UP000178176">
    <property type="component" value="Unassembled WGS sequence"/>
</dbReference>
<comment type="caution">
    <text evidence="1">The sequence shown here is derived from an EMBL/GenBank/DDBJ whole genome shotgun (WGS) entry which is preliminary data.</text>
</comment>
<reference evidence="1 2" key="1">
    <citation type="journal article" date="2016" name="Nat. Commun.">
        <title>Thousands of microbial genomes shed light on interconnected biogeochemical processes in an aquifer system.</title>
        <authorList>
            <person name="Anantharaman K."/>
            <person name="Brown C.T."/>
            <person name="Hug L.A."/>
            <person name="Sharon I."/>
            <person name="Castelle C.J."/>
            <person name="Probst A.J."/>
            <person name="Thomas B.C."/>
            <person name="Singh A."/>
            <person name="Wilkins M.J."/>
            <person name="Karaoz U."/>
            <person name="Brodie E.L."/>
            <person name="Williams K.H."/>
            <person name="Hubbard S.S."/>
            <person name="Banfield J.F."/>
        </authorList>
    </citation>
    <scope>NUCLEOTIDE SEQUENCE [LARGE SCALE GENOMIC DNA]</scope>
</reference>
<organism evidence="1 2">
    <name type="scientific">Candidatus Amesbacteria bacterium RIFCSPHIGHO2_01_FULL_48_32b</name>
    <dbReference type="NCBI Taxonomy" id="1797253"/>
    <lineage>
        <taxon>Bacteria</taxon>
        <taxon>Candidatus Amesiibacteriota</taxon>
    </lineage>
</organism>
<proteinExistence type="predicted"/>
<accession>A0A1F4YF21</accession>
<name>A0A1F4YF21_9BACT</name>